<dbReference type="InterPro" id="IPR011992">
    <property type="entry name" value="EF-hand-dom_pair"/>
</dbReference>
<reference evidence="2" key="1">
    <citation type="submission" date="2022-03" db="EMBL/GenBank/DDBJ databases">
        <title>Draft genome sequence of Aduncisulcus paluster, a free-living microaerophilic Fornicata.</title>
        <authorList>
            <person name="Yuyama I."/>
            <person name="Kume K."/>
            <person name="Tamura T."/>
            <person name="Inagaki Y."/>
            <person name="Hashimoto T."/>
        </authorList>
    </citation>
    <scope>NUCLEOTIDE SEQUENCE</scope>
    <source>
        <strain evidence="2">NY0171</strain>
    </source>
</reference>
<keyword evidence="3" id="KW-1185">Reference proteome</keyword>
<dbReference type="Proteomes" id="UP001057375">
    <property type="component" value="Unassembled WGS sequence"/>
</dbReference>
<dbReference type="EMBL" id="BQXS01011541">
    <property type="protein sequence ID" value="GKT13800.1"/>
    <property type="molecule type" value="Genomic_DNA"/>
</dbReference>
<protein>
    <submittedName>
        <fullName evidence="2">Uncharacterized protein</fullName>
    </submittedName>
</protein>
<gene>
    <name evidence="2" type="ORF">ADUPG1_010339</name>
</gene>
<organism evidence="2 3">
    <name type="scientific">Aduncisulcus paluster</name>
    <dbReference type="NCBI Taxonomy" id="2918883"/>
    <lineage>
        <taxon>Eukaryota</taxon>
        <taxon>Metamonada</taxon>
        <taxon>Carpediemonas-like organisms</taxon>
        <taxon>Aduncisulcus</taxon>
    </lineage>
</organism>
<dbReference type="SUPFAM" id="SSF47473">
    <property type="entry name" value="EF-hand"/>
    <property type="match status" value="1"/>
</dbReference>
<sequence>MSLLIDTEDIEETYRIFADDYSQLDDSGFFASLRSLGFPISKVACKELFDSISINPLGSSAKIVEYPVFYETVISLIKSRSFEDDLKVLFSRLAQTSVEDLLKVVIEDPEEIKEAKEDDKNDLDEGHETETSQNDDQDDKSVIGIPKSSPKLDYDTFSTPSIISISDLLQIASQVGVSPESAKSIMKEYGSSVKDVMQYEEFIEMYEHMKDKMSIFPSPKTSEK</sequence>
<accession>A0ABQ5JUQ5</accession>
<evidence type="ECO:0000256" key="1">
    <source>
        <dbReference type="SAM" id="MobiDB-lite"/>
    </source>
</evidence>
<feature type="compositionally biased region" description="Basic and acidic residues" evidence="1">
    <location>
        <begin position="113"/>
        <end position="130"/>
    </location>
</feature>
<evidence type="ECO:0000313" key="3">
    <source>
        <dbReference type="Proteomes" id="UP001057375"/>
    </source>
</evidence>
<dbReference type="Gene3D" id="1.10.238.10">
    <property type="entry name" value="EF-hand"/>
    <property type="match status" value="1"/>
</dbReference>
<comment type="caution">
    <text evidence="2">The sequence shown here is derived from an EMBL/GenBank/DDBJ whole genome shotgun (WGS) entry which is preliminary data.</text>
</comment>
<proteinExistence type="predicted"/>
<name>A0ABQ5JUQ5_9EUKA</name>
<evidence type="ECO:0000313" key="2">
    <source>
        <dbReference type="EMBL" id="GKT13800.1"/>
    </source>
</evidence>
<feature type="region of interest" description="Disordered" evidence="1">
    <location>
        <begin position="113"/>
        <end position="147"/>
    </location>
</feature>